<reference evidence="1" key="1">
    <citation type="journal article" date="2022" name="Front. Genet.">
        <title>Chromosome-Scale Assembly of the Dendrobium nobile Genome Provides Insights Into the Molecular Mechanism of the Biosynthesis of the Medicinal Active Ingredient of Dendrobium.</title>
        <authorList>
            <person name="Xu Q."/>
            <person name="Niu S.-C."/>
            <person name="Li K.-L."/>
            <person name="Zheng P.-J."/>
            <person name="Zhang X.-J."/>
            <person name="Jia Y."/>
            <person name="Liu Y."/>
            <person name="Niu Y.-X."/>
            <person name="Yu L.-H."/>
            <person name="Chen D.-F."/>
            <person name="Zhang G.-Q."/>
        </authorList>
    </citation>
    <scope>NUCLEOTIDE SEQUENCE</scope>
    <source>
        <tissue evidence="1">Leaf</tissue>
    </source>
</reference>
<evidence type="ECO:0000313" key="2">
    <source>
        <dbReference type="Proteomes" id="UP000829196"/>
    </source>
</evidence>
<evidence type="ECO:0000313" key="1">
    <source>
        <dbReference type="EMBL" id="KAI0497642.1"/>
    </source>
</evidence>
<dbReference type="EMBL" id="JAGYWB010000015">
    <property type="protein sequence ID" value="KAI0497642.1"/>
    <property type="molecule type" value="Genomic_DNA"/>
</dbReference>
<comment type="caution">
    <text evidence="1">The sequence shown here is derived from an EMBL/GenBank/DDBJ whole genome shotgun (WGS) entry which is preliminary data.</text>
</comment>
<gene>
    <name evidence="1" type="ORF">KFK09_020875</name>
</gene>
<proteinExistence type="predicted"/>
<keyword evidence="2" id="KW-1185">Reference proteome</keyword>
<protein>
    <submittedName>
        <fullName evidence="1">Uncharacterized protein</fullName>
    </submittedName>
</protein>
<organism evidence="1 2">
    <name type="scientific">Dendrobium nobile</name>
    <name type="common">Orchid</name>
    <dbReference type="NCBI Taxonomy" id="94219"/>
    <lineage>
        <taxon>Eukaryota</taxon>
        <taxon>Viridiplantae</taxon>
        <taxon>Streptophyta</taxon>
        <taxon>Embryophyta</taxon>
        <taxon>Tracheophyta</taxon>
        <taxon>Spermatophyta</taxon>
        <taxon>Magnoliopsida</taxon>
        <taxon>Liliopsida</taxon>
        <taxon>Asparagales</taxon>
        <taxon>Orchidaceae</taxon>
        <taxon>Epidendroideae</taxon>
        <taxon>Malaxideae</taxon>
        <taxon>Dendrobiinae</taxon>
        <taxon>Dendrobium</taxon>
    </lineage>
</organism>
<sequence length="61" mass="7245">MWYREELMLPPSPEKAWEKRRNRVPNQSNLMRDRVEIVDANKTDFIEKSEKGLGTEIGKRA</sequence>
<accession>A0A8T3APH3</accession>
<dbReference type="AlphaFoldDB" id="A0A8T3APH3"/>
<dbReference type="Proteomes" id="UP000829196">
    <property type="component" value="Unassembled WGS sequence"/>
</dbReference>
<name>A0A8T3APH3_DENNO</name>